<reference evidence="1 2" key="1">
    <citation type="journal article" date="2021" name="Hortic Res">
        <title>High-quality reference genome and annotation aids understanding of berry development for evergreen blueberry (Vaccinium darrowii).</title>
        <authorList>
            <person name="Yu J."/>
            <person name="Hulse-Kemp A.M."/>
            <person name="Babiker E."/>
            <person name="Staton M."/>
        </authorList>
    </citation>
    <scope>NUCLEOTIDE SEQUENCE [LARGE SCALE GENOMIC DNA]</scope>
    <source>
        <strain evidence="2">cv. NJ 8807/NJ 8810</strain>
        <tissue evidence="1">Young leaf</tissue>
    </source>
</reference>
<sequence>MFVQIFRLEPRVGGLDLFVKEPSKEEEETEKTKYEKRKDEVKKSESLRRQEDPAAQEDLNKKIVRVSQGRGGEEEACLFVLNNINNLVKYSMEGFSSAKHHEIPSILSQKFSTLFGGSDKRSLRMRRGIF</sequence>
<keyword evidence="2" id="KW-1185">Reference proteome</keyword>
<comment type="caution">
    <text evidence="1">The sequence shown here is derived from an EMBL/GenBank/DDBJ whole genome shotgun (WGS) entry which is preliminary data.</text>
</comment>
<evidence type="ECO:0000313" key="1">
    <source>
        <dbReference type="EMBL" id="KAH7865958.1"/>
    </source>
</evidence>
<name>A0ACB7ZJS2_9ERIC</name>
<organism evidence="1 2">
    <name type="scientific">Vaccinium darrowii</name>
    <dbReference type="NCBI Taxonomy" id="229202"/>
    <lineage>
        <taxon>Eukaryota</taxon>
        <taxon>Viridiplantae</taxon>
        <taxon>Streptophyta</taxon>
        <taxon>Embryophyta</taxon>
        <taxon>Tracheophyta</taxon>
        <taxon>Spermatophyta</taxon>
        <taxon>Magnoliopsida</taxon>
        <taxon>eudicotyledons</taxon>
        <taxon>Gunneridae</taxon>
        <taxon>Pentapetalae</taxon>
        <taxon>asterids</taxon>
        <taxon>Ericales</taxon>
        <taxon>Ericaceae</taxon>
        <taxon>Vaccinioideae</taxon>
        <taxon>Vaccinieae</taxon>
        <taxon>Vaccinium</taxon>
    </lineage>
</organism>
<gene>
    <name evidence="1" type="ORF">Vadar_013630</name>
</gene>
<proteinExistence type="predicted"/>
<evidence type="ECO:0000313" key="2">
    <source>
        <dbReference type="Proteomes" id="UP000828048"/>
    </source>
</evidence>
<dbReference type="Proteomes" id="UP000828048">
    <property type="component" value="Chromosome 9"/>
</dbReference>
<dbReference type="EMBL" id="CM037159">
    <property type="protein sequence ID" value="KAH7865958.1"/>
    <property type="molecule type" value="Genomic_DNA"/>
</dbReference>
<accession>A0ACB7ZJS2</accession>
<protein>
    <submittedName>
        <fullName evidence="1">Uncharacterized protein</fullName>
    </submittedName>
</protein>